<dbReference type="PIRSF" id="PIRSF010376">
    <property type="entry name" value="IspE"/>
    <property type="match status" value="1"/>
</dbReference>
<comment type="similarity">
    <text evidence="1 10">Belongs to the GHMP kinase family. IspE subfamily.</text>
</comment>
<dbReference type="RefSeq" id="WP_091302912.1">
    <property type="nucleotide sequence ID" value="NZ_FOCE01000010.1"/>
</dbReference>
<dbReference type="NCBIfam" id="TIGR00154">
    <property type="entry name" value="ispE"/>
    <property type="match status" value="1"/>
</dbReference>
<evidence type="ECO:0000313" key="14">
    <source>
        <dbReference type="Proteomes" id="UP000198761"/>
    </source>
</evidence>
<evidence type="ECO:0000256" key="8">
    <source>
        <dbReference type="ARBA" id="ARBA00023229"/>
    </source>
</evidence>
<dbReference type="Pfam" id="PF00288">
    <property type="entry name" value="GHMP_kinases_N"/>
    <property type="match status" value="1"/>
</dbReference>
<dbReference type="HAMAP" id="MF_00061">
    <property type="entry name" value="IspE"/>
    <property type="match status" value="1"/>
</dbReference>
<comment type="function">
    <text evidence="10">Catalyzes the phosphorylation of the position 2 hydroxy group of 4-diphosphocytidyl-2C-methyl-D-erythritol.</text>
</comment>
<dbReference type="GO" id="GO:0005524">
    <property type="term" value="F:ATP binding"/>
    <property type="evidence" value="ECO:0007669"/>
    <property type="project" value="UniProtKB-UniRule"/>
</dbReference>
<proteinExistence type="inferred from homology"/>
<dbReference type="InterPro" id="IPR014721">
    <property type="entry name" value="Ribsml_uS5_D2-typ_fold_subgr"/>
</dbReference>
<dbReference type="GO" id="GO:0019288">
    <property type="term" value="P:isopentenyl diphosphate biosynthetic process, methylerythritol 4-phosphate pathway"/>
    <property type="evidence" value="ECO:0007669"/>
    <property type="project" value="UniProtKB-UniRule"/>
</dbReference>
<dbReference type="InterPro" id="IPR013750">
    <property type="entry name" value="GHMP_kinase_C_dom"/>
</dbReference>
<dbReference type="InterPro" id="IPR006204">
    <property type="entry name" value="GHMP_kinase_N_dom"/>
</dbReference>
<keyword evidence="8 10" id="KW-0414">Isoprene biosynthesis</keyword>
<evidence type="ECO:0000256" key="2">
    <source>
        <dbReference type="ARBA" id="ARBA00012052"/>
    </source>
</evidence>
<keyword evidence="4 10" id="KW-0808">Transferase</keyword>
<evidence type="ECO:0000256" key="9">
    <source>
        <dbReference type="ARBA" id="ARBA00032554"/>
    </source>
</evidence>
<protein>
    <recommendedName>
        <fullName evidence="3 10">4-diphosphocytidyl-2-C-methyl-D-erythritol kinase</fullName>
        <shortName evidence="10">CMK</shortName>
        <ecNumber evidence="2 10">2.7.1.148</ecNumber>
    </recommendedName>
    <alternativeName>
        <fullName evidence="9 10">4-(cytidine-5'-diphospho)-2-C-methyl-D-erythritol kinase</fullName>
    </alternativeName>
</protein>
<dbReference type="STRING" id="933059.SAMN04488103_1108"/>
<evidence type="ECO:0000259" key="11">
    <source>
        <dbReference type="Pfam" id="PF00288"/>
    </source>
</evidence>
<feature type="active site" evidence="10">
    <location>
        <position position="129"/>
    </location>
</feature>
<dbReference type="OrthoDB" id="9809438at2"/>
<dbReference type="SUPFAM" id="SSF54211">
    <property type="entry name" value="Ribosomal protein S5 domain 2-like"/>
    <property type="match status" value="1"/>
</dbReference>
<comment type="catalytic activity">
    <reaction evidence="10">
        <text>4-CDP-2-C-methyl-D-erythritol + ATP = 4-CDP-2-C-methyl-D-erythritol 2-phosphate + ADP + H(+)</text>
        <dbReference type="Rhea" id="RHEA:18437"/>
        <dbReference type="ChEBI" id="CHEBI:15378"/>
        <dbReference type="ChEBI" id="CHEBI:30616"/>
        <dbReference type="ChEBI" id="CHEBI:57823"/>
        <dbReference type="ChEBI" id="CHEBI:57919"/>
        <dbReference type="ChEBI" id="CHEBI:456216"/>
        <dbReference type="EC" id="2.7.1.148"/>
    </reaction>
</comment>
<dbReference type="InterPro" id="IPR020568">
    <property type="entry name" value="Ribosomal_Su5_D2-typ_SF"/>
</dbReference>
<keyword evidence="14" id="KW-1185">Reference proteome</keyword>
<evidence type="ECO:0000256" key="7">
    <source>
        <dbReference type="ARBA" id="ARBA00022840"/>
    </source>
</evidence>
<feature type="binding site" evidence="10">
    <location>
        <begin position="90"/>
        <end position="100"/>
    </location>
    <ligand>
        <name>ATP</name>
        <dbReference type="ChEBI" id="CHEBI:30616"/>
    </ligand>
</feature>
<feature type="domain" description="GHMP kinase N-terminal" evidence="11">
    <location>
        <begin position="66"/>
        <end position="136"/>
    </location>
</feature>
<keyword evidence="5 10" id="KW-0547">Nucleotide-binding</keyword>
<reference evidence="13 14" key="1">
    <citation type="submission" date="2016-10" db="EMBL/GenBank/DDBJ databases">
        <authorList>
            <person name="de Groot N.N."/>
        </authorList>
    </citation>
    <scope>NUCLEOTIDE SEQUENCE [LARGE SCALE GENOMIC DNA]</scope>
    <source>
        <strain evidence="13 14">DSM 3857</strain>
    </source>
</reference>
<dbReference type="Proteomes" id="UP000198761">
    <property type="component" value="Unassembled WGS sequence"/>
</dbReference>
<feature type="active site" evidence="10">
    <location>
        <position position="9"/>
    </location>
</feature>
<dbReference type="InterPro" id="IPR004424">
    <property type="entry name" value="IspE"/>
</dbReference>
<dbReference type="EMBL" id="FOCE01000010">
    <property type="protein sequence ID" value="SEN97243.1"/>
    <property type="molecule type" value="Genomic_DNA"/>
</dbReference>
<feature type="domain" description="GHMP kinase C-terminal" evidence="12">
    <location>
        <begin position="195"/>
        <end position="264"/>
    </location>
</feature>
<dbReference type="EC" id="2.7.1.148" evidence="2 10"/>
<dbReference type="GO" id="GO:0050515">
    <property type="term" value="F:4-(cytidine 5'-diphospho)-2-C-methyl-D-erythritol kinase activity"/>
    <property type="evidence" value="ECO:0007669"/>
    <property type="project" value="UniProtKB-UniRule"/>
</dbReference>
<evidence type="ECO:0000256" key="5">
    <source>
        <dbReference type="ARBA" id="ARBA00022741"/>
    </source>
</evidence>
<keyword evidence="6 10" id="KW-0418">Kinase</keyword>
<dbReference type="Gene3D" id="3.30.230.10">
    <property type="match status" value="1"/>
</dbReference>
<dbReference type="NCBIfam" id="NF011202">
    <property type="entry name" value="PRK14608.1"/>
    <property type="match status" value="1"/>
</dbReference>
<dbReference type="Gene3D" id="3.30.70.890">
    <property type="entry name" value="GHMP kinase, C-terminal domain"/>
    <property type="match status" value="1"/>
</dbReference>
<evidence type="ECO:0000256" key="6">
    <source>
        <dbReference type="ARBA" id="ARBA00022777"/>
    </source>
</evidence>
<accession>A0A1H8KWI4</accession>
<keyword evidence="7 10" id="KW-0067">ATP-binding</keyword>
<evidence type="ECO:0000313" key="13">
    <source>
        <dbReference type="EMBL" id="SEN97243.1"/>
    </source>
</evidence>
<dbReference type="Pfam" id="PF08544">
    <property type="entry name" value="GHMP_kinases_C"/>
    <property type="match status" value="1"/>
</dbReference>
<sequence length="277" mass="28747">MTAEFAPAKVNLTLHVTGRRADGYHLLDSLVVFAAVGDVLRVTPAERLTLRISGPQARALAAEDDNLVLRAARAFGLNRGAAIELEKHLPVASGIGGGSADAAAGLRALARLWGVALPDAATVLRLGADVPVCLAGRPVRMAGVGETLTPLPALPEAWLVLANPGLGVSTPEVFRALARRDNRAMPEVPGFADVRDFAGFLRGLRNDMEPAAESLLPVIGTVRAALAAQKGCLLARMSGSGATCFGLFGAEAQAQEAARAVQAAQPGWWVQAGRMLS</sequence>
<evidence type="ECO:0000256" key="1">
    <source>
        <dbReference type="ARBA" id="ARBA00009684"/>
    </source>
</evidence>
<organism evidence="13 14">
    <name type="scientific">Gemmobacter aquatilis</name>
    <dbReference type="NCBI Taxonomy" id="933059"/>
    <lineage>
        <taxon>Bacteria</taxon>
        <taxon>Pseudomonadati</taxon>
        <taxon>Pseudomonadota</taxon>
        <taxon>Alphaproteobacteria</taxon>
        <taxon>Rhodobacterales</taxon>
        <taxon>Paracoccaceae</taxon>
        <taxon>Gemmobacter</taxon>
    </lineage>
</organism>
<dbReference type="InterPro" id="IPR036554">
    <property type="entry name" value="GHMP_kinase_C_sf"/>
</dbReference>
<dbReference type="GO" id="GO:0016114">
    <property type="term" value="P:terpenoid biosynthetic process"/>
    <property type="evidence" value="ECO:0007669"/>
    <property type="project" value="UniProtKB-UniRule"/>
</dbReference>
<comment type="pathway">
    <text evidence="10">Isoprenoid biosynthesis; isopentenyl diphosphate biosynthesis via DXP pathway; isopentenyl diphosphate from 1-deoxy-D-xylulose 5-phosphate: step 3/6.</text>
</comment>
<evidence type="ECO:0000256" key="10">
    <source>
        <dbReference type="HAMAP-Rule" id="MF_00061"/>
    </source>
</evidence>
<dbReference type="SUPFAM" id="SSF55060">
    <property type="entry name" value="GHMP Kinase, C-terminal domain"/>
    <property type="match status" value="1"/>
</dbReference>
<evidence type="ECO:0000259" key="12">
    <source>
        <dbReference type="Pfam" id="PF08544"/>
    </source>
</evidence>
<evidence type="ECO:0000256" key="4">
    <source>
        <dbReference type="ARBA" id="ARBA00022679"/>
    </source>
</evidence>
<name>A0A1H8KWI4_9RHOB</name>
<gene>
    <name evidence="10" type="primary">ispE</name>
    <name evidence="13" type="ORF">SAMN04488103_1108</name>
</gene>
<dbReference type="PANTHER" id="PTHR43527:SF2">
    <property type="entry name" value="4-DIPHOSPHOCYTIDYL-2-C-METHYL-D-ERYTHRITOL KINASE, CHLOROPLASTIC"/>
    <property type="match status" value="1"/>
</dbReference>
<evidence type="ECO:0000256" key="3">
    <source>
        <dbReference type="ARBA" id="ARBA00017473"/>
    </source>
</evidence>
<dbReference type="PANTHER" id="PTHR43527">
    <property type="entry name" value="4-DIPHOSPHOCYTIDYL-2-C-METHYL-D-ERYTHRITOL KINASE, CHLOROPLASTIC"/>
    <property type="match status" value="1"/>
</dbReference>
<dbReference type="AlphaFoldDB" id="A0A1H8KWI4"/>
<dbReference type="UniPathway" id="UPA00056">
    <property type="reaction ID" value="UER00094"/>
</dbReference>